<protein>
    <submittedName>
        <fullName evidence="7">Na/Pi cotransporter family protein</fullName>
    </submittedName>
</protein>
<feature type="transmembrane region" description="Helical" evidence="6">
    <location>
        <begin position="20"/>
        <end position="43"/>
    </location>
</feature>
<dbReference type="NCBIfam" id="NF037997">
    <property type="entry name" value="Na_Pi_symport"/>
    <property type="match status" value="1"/>
</dbReference>
<dbReference type="RefSeq" id="WP_377710737.1">
    <property type="nucleotide sequence ID" value="NZ_JBHSMP010000011.1"/>
</dbReference>
<organism evidence="7 8">
    <name type="scientific">Paraburkholderia denitrificans</name>
    <dbReference type="NCBI Taxonomy" id="694025"/>
    <lineage>
        <taxon>Bacteria</taxon>
        <taxon>Pseudomonadati</taxon>
        <taxon>Pseudomonadota</taxon>
        <taxon>Betaproteobacteria</taxon>
        <taxon>Burkholderiales</taxon>
        <taxon>Burkholderiaceae</taxon>
        <taxon>Paraburkholderia</taxon>
    </lineage>
</organism>
<evidence type="ECO:0000256" key="4">
    <source>
        <dbReference type="ARBA" id="ARBA00022989"/>
    </source>
</evidence>
<comment type="subcellular location">
    <subcellularLocation>
        <location evidence="1">Cell membrane</location>
        <topology evidence="1">Multi-pass membrane protein</topology>
    </subcellularLocation>
</comment>
<dbReference type="EMBL" id="JBHSMP010000011">
    <property type="protein sequence ID" value="MFC5428789.1"/>
    <property type="molecule type" value="Genomic_DNA"/>
</dbReference>
<evidence type="ECO:0000313" key="7">
    <source>
        <dbReference type="EMBL" id="MFC5428789.1"/>
    </source>
</evidence>
<dbReference type="SUPFAM" id="SSF109755">
    <property type="entry name" value="PhoU-like"/>
    <property type="match status" value="1"/>
</dbReference>
<sequence>MTPIPSATNIASLNLVEMSGLLVGGLALFLLGLQFMTGGFKAIAGSRLQALLGVLTANRFRGVLAGALVTALLNSSTITTVLMVGFVSAGLMTLAQSVPMIMGANIGSTVTAQIIAFDVSKLAPFMLAVGFVLYAFGKRELVRQIGEVTMGLGLLFIGIEFMGDATRPLRTFPPFIDAMQNMEHPLLGILVGAVFTAIVQSSAATLAIVIALGAQGLMPLEAGIAIILGANVGTCGTALLASIGKSAEAVQVAVVHLIFNVVGVLFWIFFIPQMAELARYVSPSFPELQGAARMAAETPRQVANTHTIFNVVNTLVLIWFSEWIARLARMIVRTRQVETKPLGNPQYLDETSLTVPSLGLQRVRLELFRLGNEVLKIVRSSARVVVSGSIEEINALLDCDKEMGRLAAEILNYIGLLSKSEHSEEEGLQMVGFTQIVMTLENISEIIGINLTSVSQQRLTQQMDLTRLSEVANSRFAALVIENLARVIGTISEADTQAVSQAIGSKPEIKALATEARQGILGNLQLAKKSEVLDYQSAVDMIEQYRAIARLTRAIARIIADLRKNQGLQSFSGMAQAQDPVA</sequence>
<dbReference type="Proteomes" id="UP001596103">
    <property type="component" value="Unassembled WGS sequence"/>
</dbReference>
<dbReference type="NCBIfam" id="TIGR00704">
    <property type="entry name" value="NaPi_cotrn_rel"/>
    <property type="match status" value="1"/>
</dbReference>
<dbReference type="Gene3D" id="1.20.58.220">
    <property type="entry name" value="Phosphate transport system protein phou homolog 2, domain 2"/>
    <property type="match status" value="1"/>
</dbReference>
<dbReference type="PANTHER" id="PTHR10010">
    <property type="entry name" value="SOLUTE CARRIER FAMILY 34 SODIUM PHOSPHATE , MEMBER 2-RELATED"/>
    <property type="match status" value="1"/>
</dbReference>
<keyword evidence="4 6" id="KW-1133">Transmembrane helix</keyword>
<dbReference type="PANTHER" id="PTHR10010:SF46">
    <property type="entry name" value="SODIUM-DEPENDENT PHOSPHATE TRANSPORT PROTEIN 2B"/>
    <property type="match status" value="1"/>
</dbReference>
<evidence type="ECO:0000256" key="3">
    <source>
        <dbReference type="ARBA" id="ARBA00022692"/>
    </source>
</evidence>
<reference evidence="8" key="1">
    <citation type="journal article" date="2019" name="Int. J. Syst. Evol. Microbiol.">
        <title>The Global Catalogue of Microorganisms (GCM) 10K type strain sequencing project: providing services to taxonomists for standard genome sequencing and annotation.</title>
        <authorList>
            <consortium name="The Broad Institute Genomics Platform"/>
            <consortium name="The Broad Institute Genome Sequencing Center for Infectious Disease"/>
            <person name="Wu L."/>
            <person name="Ma J."/>
        </authorList>
    </citation>
    <scope>NUCLEOTIDE SEQUENCE [LARGE SCALE GENOMIC DNA]</scope>
    <source>
        <strain evidence="8">CCUG 56042</strain>
    </source>
</reference>
<feature type="transmembrane region" description="Helical" evidence="6">
    <location>
        <begin position="63"/>
        <end position="94"/>
    </location>
</feature>
<dbReference type="InterPro" id="IPR038078">
    <property type="entry name" value="PhoU-like_sf"/>
</dbReference>
<feature type="transmembrane region" description="Helical" evidence="6">
    <location>
        <begin position="186"/>
        <end position="212"/>
    </location>
</feature>
<evidence type="ECO:0000256" key="6">
    <source>
        <dbReference type="SAM" id="Phobius"/>
    </source>
</evidence>
<keyword evidence="2" id="KW-1003">Cell membrane</keyword>
<evidence type="ECO:0000256" key="5">
    <source>
        <dbReference type="ARBA" id="ARBA00023136"/>
    </source>
</evidence>
<evidence type="ECO:0000256" key="2">
    <source>
        <dbReference type="ARBA" id="ARBA00022475"/>
    </source>
</evidence>
<dbReference type="Pfam" id="PF02690">
    <property type="entry name" value="Na_Pi_cotrans"/>
    <property type="match status" value="2"/>
</dbReference>
<proteinExistence type="predicted"/>
<feature type="transmembrane region" description="Helical" evidence="6">
    <location>
        <begin position="249"/>
        <end position="270"/>
    </location>
</feature>
<comment type="caution">
    <text evidence="7">The sequence shown here is derived from an EMBL/GenBank/DDBJ whole genome shotgun (WGS) entry which is preliminary data.</text>
</comment>
<gene>
    <name evidence="7" type="ORF">ACFPTO_08240</name>
</gene>
<feature type="transmembrane region" description="Helical" evidence="6">
    <location>
        <begin position="224"/>
        <end position="243"/>
    </location>
</feature>
<keyword evidence="3 6" id="KW-0812">Transmembrane</keyword>
<evidence type="ECO:0000256" key="1">
    <source>
        <dbReference type="ARBA" id="ARBA00004651"/>
    </source>
</evidence>
<feature type="transmembrane region" description="Helical" evidence="6">
    <location>
        <begin position="148"/>
        <end position="166"/>
    </location>
</feature>
<evidence type="ECO:0000313" key="8">
    <source>
        <dbReference type="Proteomes" id="UP001596103"/>
    </source>
</evidence>
<name>A0ABW0J701_9BURK</name>
<keyword evidence="8" id="KW-1185">Reference proteome</keyword>
<keyword evidence="5 6" id="KW-0472">Membrane</keyword>
<dbReference type="InterPro" id="IPR003841">
    <property type="entry name" value="Na/Pi_transpt"/>
</dbReference>
<feature type="transmembrane region" description="Helical" evidence="6">
    <location>
        <begin position="114"/>
        <end position="136"/>
    </location>
</feature>
<accession>A0ABW0J701</accession>
<dbReference type="InterPro" id="IPR004633">
    <property type="entry name" value="NaPi_cotrn-rel/YqeW-like"/>
</dbReference>